<proteinExistence type="predicted"/>
<comment type="caution">
    <text evidence="3">The sequence shown here is derived from an EMBL/GenBank/DDBJ whole genome shotgun (WGS) entry which is preliminary data.</text>
</comment>
<dbReference type="RefSeq" id="WP_109720946.1">
    <property type="nucleotide sequence ID" value="NZ_QEQK01000011.1"/>
</dbReference>
<evidence type="ECO:0000313" key="3">
    <source>
        <dbReference type="EMBL" id="PWN55405.1"/>
    </source>
</evidence>
<keyword evidence="4" id="KW-1185">Reference proteome</keyword>
<evidence type="ECO:0000313" key="4">
    <source>
        <dbReference type="Proteomes" id="UP000251800"/>
    </source>
</evidence>
<dbReference type="EMBL" id="QEQK01000011">
    <property type="protein sequence ID" value="PWN55405.1"/>
    <property type="molecule type" value="Genomic_DNA"/>
</dbReference>
<name>A0A363UIZ9_9GAMM</name>
<feature type="transmembrane region" description="Helical" evidence="2">
    <location>
        <begin position="50"/>
        <end position="70"/>
    </location>
</feature>
<keyword evidence="2" id="KW-0472">Membrane</keyword>
<evidence type="ECO:0000256" key="1">
    <source>
        <dbReference type="SAM" id="Coils"/>
    </source>
</evidence>
<keyword evidence="2" id="KW-0812">Transmembrane</keyword>
<gene>
    <name evidence="3" type="ORF">DEH80_13075</name>
</gene>
<evidence type="ECO:0000256" key="2">
    <source>
        <dbReference type="SAM" id="Phobius"/>
    </source>
</evidence>
<dbReference type="AlphaFoldDB" id="A0A363UIZ9"/>
<evidence type="ECO:0008006" key="5">
    <source>
        <dbReference type="Google" id="ProtNLM"/>
    </source>
</evidence>
<dbReference type="Proteomes" id="UP000251800">
    <property type="component" value="Unassembled WGS sequence"/>
</dbReference>
<organism evidence="3 4">
    <name type="scientific">Abyssibacter profundi</name>
    <dbReference type="NCBI Taxonomy" id="2182787"/>
    <lineage>
        <taxon>Bacteria</taxon>
        <taxon>Pseudomonadati</taxon>
        <taxon>Pseudomonadota</taxon>
        <taxon>Gammaproteobacteria</taxon>
        <taxon>Chromatiales</taxon>
        <taxon>Oceanococcaceae</taxon>
        <taxon>Abyssibacter</taxon>
    </lineage>
</organism>
<protein>
    <recommendedName>
        <fullName evidence="5">SH3b domain-containing protein</fullName>
    </recommendedName>
</protein>
<keyword evidence="2" id="KW-1133">Transmembrane helix</keyword>
<feature type="coiled-coil region" evidence="1">
    <location>
        <begin position="83"/>
        <end position="138"/>
    </location>
</feature>
<sequence length="223" mass="24376">MFEHIGLAVIFGLILLSMLLVWQARARARQAGSEFWEMARRQHVDAAMRLGQAAVVCLMVAGLVALPVLFGMFRQDAGQQAVLAEQSARLARLEAEIQHHQAHRHDLADANDVLQAELEGLREQLTGLRTALNDAQQRVRLLIDGLPVRTSPYVTATLVRDAPGGTVISSIESGAWVNLRHAPVAEVDGKRWVPITDDSGQPGWVADSLLELNPDVMALLESS</sequence>
<accession>A0A363UIZ9</accession>
<keyword evidence="1" id="KW-0175">Coiled coil</keyword>
<reference evidence="3 4" key="1">
    <citation type="submission" date="2018-05" db="EMBL/GenBank/DDBJ databases">
        <title>Abyssibacter profundi OUC007T gen. nov., sp. nov, a marine bacterium isolated from seawater of the Mariana Trench.</title>
        <authorList>
            <person name="Zhou S."/>
        </authorList>
    </citation>
    <scope>NUCLEOTIDE SEQUENCE [LARGE SCALE GENOMIC DNA]</scope>
    <source>
        <strain evidence="3 4">OUC007</strain>
    </source>
</reference>